<evidence type="ECO:0000313" key="1">
    <source>
        <dbReference type="EMBL" id="KKB50618.1"/>
    </source>
</evidence>
<reference evidence="1 2" key="1">
    <citation type="submission" date="2013-04" db="EMBL/GenBank/DDBJ databases">
        <title>The Genome Sequence of Parabacteroides gordonii DSM 23371.</title>
        <authorList>
            <consortium name="The Broad Institute Genomics Platform"/>
            <person name="Earl A."/>
            <person name="Ward D."/>
            <person name="Feldgarden M."/>
            <person name="Gevers D."/>
            <person name="Martens E."/>
            <person name="Sakamoto M."/>
            <person name="Benno Y."/>
            <person name="Suzuki N."/>
            <person name="Matsunaga N."/>
            <person name="Koshihara K."/>
            <person name="Seki M."/>
            <person name="Komiya H."/>
            <person name="Walker B."/>
            <person name="Young S."/>
            <person name="Zeng Q."/>
            <person name="Gargeya S."/>
            <person name="Fitzgerald M."/>
            <person name="Haas B."/>
            <person name="Abouelleil A."/>
            <person name="Allen A.W."/>
            <person name="Alvarado L."/>
            <person name="Arachchi H.M."/>
            <person name="Berlin A.M."/>
            <person name="Chapman S.B."/>
            <person name="Gainer-Dewar J."/>
            <person name="Goldberg J."/>
            <person name="Griggs A."/>
            <person name="Gujja S."/>
            <person name="Hansen M."/>
            <person name="Howarth C."/>
            <person name="Imamovic A."/>
            <person name="Ireland A."/>
            <person name="Larimer J."/>
            <person name="McCowan C."/>
            <person name="Murphy C."/>
            <person name="Pearson M."/>
            <person name="Poon T.W."/>
            <person name="Priest M."/>
            <person name="Roberts A."/>
            <person name="Saif S."/>
            <person name="Shea T."/>
            <person name="Sisk P."/>
            <person name="Sykes S."/>
            <person name="Wortman J."/>
            <person name="Nusbaum C."/>
            <person name="Birren B."/>
        </authorList>
    </citation>
    <scope>NUCLEOTIDE SEQUENCE [LARGE SCALE GENOMIC DNA]</scope>
    <source>
        <strain evidence="1 2">MS-1</strain>
    </source>
</reference>
<dbReference type="EMBL" id="AQHW01000020">
    <property type="protein sequence ID" value="KKB50618.1"/>
    <property type="molecule type" value="Genomic_DNA"/>
</dbReference>
<name>A0A0F5IYS2_9BACT</name>
<dbReference type="PATRIC" id="fig|1203610.3.peg.4231"/>
<dbReference type="Proteomes" id="UP000033035">
    <property type="component" value="Unassembled WGS sequence"/>
</dbReference>
<dbReference type="AlphaFoldDB" id="A0A0F5IYS2"/>
<evidence type="ECO:0000313" key="2">
    <source>
        <dbReference type="Proteomes" id="UP000033035"/>
    </source>
</evidence>
<accession>A0A0F5IYS2</accession>
<gene>
    <name evidence="1" type="ORF">HMPREF1536_04157</name>
</gene>
<sequence>MSRFIAIAGIRLEHDYYTPPINSHLSLKPTSQTDELMKRRGVSFRQTAPYEWQWFVEDNNAGFMENDILEVSITVDDPEFIRKISLKEDYNLLQLYQIRLGKESTIEFNPLPVPDKTKHQGEFCRVVLKPIQATITKLFSLQQTIQTLQTMLDESENDTSQLETIKLLGQMWEEIEWLPTKPDQRYTIKFCSSSYYWEFLFVFKDKTEKDTPIRSLVLESNAHKNKIIFDTSEKYENSMLGNNVYRVISEVKIETKKCYDFTLTLYERLSDDKRIVISKFIPVPQLGKYIASRPDIIREVCYL</sequence>
<comment type="caution">
    <text evidence="1">The sequence shown here is derived from an EMBL/GenBank/DDBJ whole genome shotgun (WGS) entry which is preliminary data.</text>
</comment>
<proteinExistence type="predicted"/>
<dbReference type="HOGENOM" id="CLU_1073029_0_0_10"/>
<dbReference type="STRING" id="1203610.HMPREF1536_04157"/>
<keyword evidence="2" id="KW-1185">Reference proteome</keyword>
<protein>
    <submittedName>
        <fullName evidence="1">Uncharacterized protein</fullName>
    </submittedName>
</protein>
<organism evidence="1 2">
    <name type="scientific">Parabacteroides gordonii MS-1 = DSM 23371</name>
    <dbReference type="NCBI Taxonomy" id="1203610"/>
    <lineage>
        <taxon>Bacteria</taxon>
        <taxon>Pseudomonadati</taxon>
        <taxon>Bacteroidota</taxon>
        <taxon>Bacteroidia</taxon>
        <taxon>Bacteroidales</taxon>
        <taxon>Tannerellaceae</taxon>
        <taxon>Parabacteroides</taxon>
    </lineage>
</organism>